<accession>A0ACC7P274</accession>
<organism evidence="1 2">
    <name type="scientific">Paenibacillus mesotrionivorans</name>
    <dbReference type="NCBI Taxonomy" id="3160968"/>
    <lineage>
        <taxon>Bacteria</taxon>
        <taxon>Bacillati</taxon>
        <taxon>Bacillota</taxon>
        <taxon>Bacilli</taxon>
        <taxon>Bacillales</taxon>
        <taxon>Paenibacillaceae</taxon>
        <taxon>Paenibacillus</taxon>
    </lineage>
</organism>
<comment type="caution">
    <text evidence="1">The sequence shown here is derived from an EMBL/GenBank/DDBJ whole genome shotgun (WGS) entry which is preliminary data.</text>
</comment>
<dbReference type="Proteomes" id="UP001631969">
    <property type="component" value="Unassembled WGS sequence"/>
</dbReference>
<reference evidence="1" key="1">
    <citation type="submission" date="2024-12" db="EMBL/GenBank/DDBJ databases">
        <authorList>
            <person name="Wu N."/>
        </authorList>
    </citation>
    <scope>NUCLEOTIDE SEQUENCE</scope>
    <source>
        <strain evidence="1">P15</strain>
    </source>
</reference>
<keyword evidence="1" id="KW-0808">Transferase</keyword>
<dbReference type="EC" id="2.3.1.-" evidence="1"/>
<evidence type="ECO:0000313" key="2">
    <source>
        <dbReference type="Proteomes" id="UP001631969"/>
    </source>
</evidence>
<sequence length="513" mass="57924">MNRNSGTRETKADSIHVHMVVGHSFAGSLKLALAQTVGPPSHELIVLEEHYAIGPLGGLDSREGRAARSQWFGAHITDGGKAYDHFEEEYTILLACISRIPPQAEVILWAGDNASEQAGLRHSLYLLRDKPNPVSVYNACAICEKLFNRPEAFIQYRHSGEIPPDKLRQALLTIDGSGRLTLEERSWLEQEWLDIAGQKGNLRIWEHEAVTEVPEDYFDGYLLEKLDVLREPGDGLSLKAARLLGEAIGYCEQNIPEYFFEYRLRELVNAGVLEIHAEPAAMRYYSIKRKSVELHTRGEDPDMQQAGESGSQPPGIGKAEYSLEATPQNQPLQLQTPRLLLKSGNDVTSEAVLDYFLRNKEFLAEWEILRQPQFYTLEAQKQMLAEDKVNSERGQLVKLWLCKAEEPERVIGSVALSNIVRGAFQSCHLGYRLDGTEQGKGYMTEAVKEVAAYAFQKLGLHRIEANVMPRNLASLKVTEKLGFYHEGLAKQYLRINGKWEDHIHMVLLNEEME</sequence>
<name>A0ACC7P274_9BACL</name>
<gene>
    <name evidence="1" type="ORF">ACI1P1_08925</name>
</gene>
<evidence type="ECO:0000313" key="1">
    <source>
        <dbReference type="EMBL" id="MFM9328407.1"/>
    </source>
</evidence>
<keyword evidence="2" id="KW-1185">Reference proteome</keyword>
<protein>
    <submittedName>
        <fullName evidence="1">GNAT family N-acetyltransferase</fullName>
        <ecNumber evidence="1">2.3.1.-</ecNumber>
    </submittedName>
</protein>
<dbReference type="EMBL" id="JBJURJ010000005">
    <property type="protein sequence ID" value="MFM9328407.1"/>
    <property type="molecule type" value="Genomic_DNA"/>
</dbReference>
<keyword evidence="1" id="KW-0012">Acyltransferase</keyword>
<proteinExistence type="predicted"/>